<dbReference type="PROSITE" id="PS51296">
    <property type="entry name" value="RIESKE"/>
    <property type="match status" value="1"/>
</dbReference>
<keyword evidence="4" id="KW-0408">Iron</keyword>
<dbReference type="PANTHER" id="PTHR21266">
    <property type="entry name" value="IRON-SULFUR DOMAIN CONTAINING PROTEIN"/>
    <property type="match status" value="1"/>
</dbReference>
<dbReference type="InterPro" id="IPR050584">
    <property type="entry name" value="Cholesterol_7-desaturase"/>
</dbReference>
<name>T0IPU4_9SPHN</name>
<dbReference type="SUPFAM" id="SSF55961">
    <property type="entry name" value="Bet v1-like"/>
    <property type="match status" value="1"/>
</dbReference>
<dbReference type="SUPFAM" id="SSF50022">
    <property type="entry name" value="ISP domain"/>
    <property type="match status" value="1"/>
</dbReference>
<evidence type="ECO:0000313" key="8">
    <source>
        <dbReference type="Proteomes" id="UP000015525"/>
    </source>
</evidence>
<evidence type="ECO:0000259" key="6">
    <source>
        <dbReference type="PROSITE" id="PS51296"/>
    </source>
</evidence>
<organism evidence="7 8">
    <name type="scientific">Sphingobium quisquiliarum P25</name>
    <dbReference type="NCBI Taxonomy" id="1329909"/>
    <lineage>
        <taxon>Bacteria</taxon>
        <taxon>Pseudomonadati</taxon>
        <taxon>Pseudomonadota</taxon>
        <taxon>Alphaproteobacteria</taxon>
        <taxon>Sphingomonadales</taxon>
        <taxon>Sphingomonadaceae</taxon>
        <taxon>Sphingobium</taxon>
    </lineage>
</organism>
<dbReference type="Pfam" id="PF00355">
    <property type="entry name" value="Rieske"/>
    <property type="match status" value="1"/>
</dbReference>
<dbReference type="GO" id="GO:0051537">
    <property type="term" value="F:2 iron, 2 sulfur cluster binding"/>
    <property type="evidence" value="ECO:0007669"/>
    <property type="project" value="UniProtKB-KW"/>
</dbReference>
<sequence length="354" mass="39804">MSTIRSDLADHATPLIRNAWYVAGLSDELDGGLMDRWILGQNILLYRTEAGAPVAMDNRCPHRSFPLSKGKRVGDQVACGYHGMTFAPDGRCTLFPPIAKTPGNLRTRVYPVVERAPLVWVWMGEPDAADPALIPKHHSFTEPGWAVVSGYYHIDANYVGLQENLLDLSHFEHLHSSSIGVPDQSSAAIEIETRDDGIFSHMLYRDVPAPPLWNRALRLREPLITRTIEEGYRSPASADGATTIRAVGGDDVEPRDYHIRILHFITPEHQDTTHYWWFFARDFATDDDELGEMFRSGIGAAFLEDKEALEHISSLVQADRRDDFREMSFASDKASVMLRRHLNKLAQAEALEKA</sequence>
<dbReference type="RefSeq" id="WP_021236783.1">
    <property type="nucleotide sequence ID" value="NZ_ATHO01000014.1"/>
</dbReference>
<dbReference type="Gene3D" id="2.102.10.10">
    <property type="entry name" value="Rieske [2Fe-2S] iron-sulphur domain"/>
    <property type="match status" value="1"/>
</dbReference>
<evidence type="ECO:0000256" key="3">
    <source>
        <dbReference type="ARBA" id="ARBA00023002"/>
    </source>
</evidence>
<reference evidence="7 8" key="1">
    <citation type="journal article" date="2013" name="Genome Announc.">
        <title>Draft Genome Sequence of Sphingobium quisquiliarum Strain P25T, a Novel Hexachlorocyclohexane (HCH)-Degrading Bacterium Isolated from an HCH Dumpsite.</title>
        <authorList>
            <person name="Kumar Singh A."/>
            <person name="Sangwan N."/>
            <person name="Sharma A."/>
            <person name="Gupta V."/>
            <person name="Khurana J.P."/>
            <person name="Lal R."/>
        </authorList>
    </citation>
    <scope>NUCLEOTIDE SEQUENCE [LARGE SCALE GENOMIC DNA]</scope>
    <source>
        <strain evidence="7 8">P25</strain>
    </source>
</reference>
<dbReference type="Proteomes" id="UP000015525">
    <property type="component" value="Unassembled WGS sequence"/>
</dbReference>
<accession>T0IPU4</accession>
<evidence type="ECO:0000256" key="5">
    <source>
        <dbReference type="ARBA" id="ARBA00023014"/>
    </source>
</evidence>
<dbReference type="InterPro" id="IPR044043">
    <property type="entry name" value="VanA_C_cat"/>
</dbReference>
<keyword evidence="5" id="KW-0411">Iron-sulfur</keyword>
<feature type="domain" description="Rieske" evidence="6">
    <location>
        <begin position="20"/>
        <end position="121"/>
    </location>
</feature>
<evidence type="ECO:0000256" key="2">
    <source>
        <dbReference type="ARBA" id="ARBA00022723"/>
    </source>
</evidence>
<dbReference type="PANTHER" id="PTHR21266:SF60">
    <property type="entry name" value="3-KETOSTEROID-9-ALPHA-MONOOXYGENASE, OXYGENASE COMPONENT"/>
    <property type="match status" value="1"/>
</dbReference>
<dbReference type="InterPro" id="IPR036922">
    <property type="entry name" value="Rieske_2Fe-2S_sf"/>
</dbReference>
<dbReference type="GO" id="GO:0046872">
    <property type="term" value="F:metal ion binding"/>
    <property type="evidence" value="ECO:0007669"/>
    <property type="project" value="UniProtKB-KW"/>
</dbReference>
<protein>
    <recommendedName>
        <fullName evidence="6">Rieske domain-containing protein</fullName>
    </recommendedName>
</protein>
<gene>
    <name evidence="7" type="ORF">L288_02305</name>
</gene>
<dbReference type="GO" id="GO:0016491">
    <property type="term" value="F:oxidoreductase activity"/>
    <property type="evidence" value="ECO:0007669"/>
    <property type="project" value="UniProtKB-KW"/>
</dbReference>
<keyword evidence="2" id="KW-0479">Metal-binding</keyword>
<dbReference type="Pfam" id="PF19112">
    <property type="entry name" value="VanA_C"/>
    <property type="match status" value="1"/>
</dbReference>
<dbReference type="Gene3D" id="3.90.380.10">
    <property type="entry name" value="Naphthalene 1,2-dioxygenase Alpha Subunit, Chain A, domain 1"/>
    <property type="match status" value="1"/>
</dbReference>
<proteinExistence type="predicted"/>
<evidence type="ECO:0000256" key="4">
    <source>
        <dbReference type="ARBA" id="ARBA00023004"/>
    </source>
</evidence>
<keyword evidence="8" id="KW-1185">Reference proteome</keyword>
<dbReference type="AlphaFoldDB" id="T0IPU4"/>
<evidence type="ECO:0000313" key="7">
    <source>
        <dbReference type="EMBL" id="EQB13810.1"/>
    </source>
</evidence>
<comment type="caution">
    <text evidence="7">The sequence shown here is derived from an EMBL/GenBank/DDBJ whole genome shotgun (WGS) entry which is preliminary data.</text>
</comment>
<evidence type="ECO:0000256" key="1">
    <source>
        <dbReference type="ARBA" id="ARBA00022714"/>
    </source>
</evidence>
<dbReference type="PATRIC" id="fig|1329909.3.peg.434"/>
<keyword evidence="1" id="KW-0001">2Fe-2S</keyword>
<dbReference type="EMBL" id="ATHO01000014">
    <property type="protein sequence ID" value="EQB13810.1"/>
    <property type="molecule type" value="Genomic_DNA"/>
</dbReference>
<dbReference type="CDD" id="cd08878">
    <property type="entry name" value="RHO_alpha_C_DMO-like"/>
    <property type="match status" value="1"/>
</dbReference>
<keyword evidence="3" id="KW-0560">Oxidoreductase</keyword>
<dbReference type="InterPro" id="IPR017941">
    <property type="entry name" value="Rieske_2Fe-2S"/>
</dbReference>